<evidence type="ECO:0000313" key="2">
    <source>
        <dbReference type="EMBL" id="CAD0113393.1"/>
    </source>
</evidence>
<reference evidence="2" key="1">
    <citation type="submission" date="2020-06" db="EMBL/GenBank/DDBJ databases">
        <authorList>
            <person name="Onetto C."/>
        </authorList>
    </citation>
    <scope>NUCLEOTIDE SEQUENCE</scope>
</reference>
<dbReference type="EMBL" id="CAINUL010000016">
    <property type="protein sequence ID" value="CAD0113393.1"/>
    <property type="molecule type" value="Genomic_DNA"/>
</dbReference>
<organism evidence="2 3">
    <name type="scientific">Aureobasidium uvarum</name>
    <dbReference type="NCBI Taxonomy" id="2773716"/>
    <lineage>
        <taxon>Eukaryota</taxon>
        <taxon>Fungi</taxon>
        <taxon>Dikarya</taxon>
        <taxon>Ascomycota</taxon>
        <taxon>Pezizomycotina</taxon>
        <taxon>Dothideomycetes</taxon>
        <taxon>Dothideomycetidae</taxon>
        <taxon>Dothideales</taxon>
        <taxon>Saccotheciaceae</taxon>
        <taxon>Aureobasidium</taxon>
    </lineage>
</organism>
<evidence type="ECO:0000313" key="3">
    <source>
        <dbReference type="Proteomes" id="UP000745764"/>
    </source>
</evidence>
<dbReference type="Proteomes" id="UP000745764">
    <property type="component" value="Unassembled WGS sequence"/>
</dbReference>
<dbReference type="InterPro" id="IPR009091">
    <property type="entry name" value="RCC1/BLIP-II"/>
</dbReference>
<name>A0A9N8KTM1_9PEZI</name>
<dbReference type="InterPro" id="IPR051553">
    <property type="entry name" value="Ran_GTPase-activating"/>
</dbReference>
<dbReference type="Gene3D" id="2.130.10.30">
    <property type="entry name" value="Regulator of chromosome condensation 1/beta-lactamase-inhibitor protein II"/>
    <property type="match status" value="1"/>
</dbReference>
<feature type="region of interest" description="Disordered" evidence="1">
    <location>
        <begin position="543"/>
        <end position="571"/>
    </location>
</feature>
<feature type="region of interest" description="Disordered" evidence="1">
    <location>
        <begin position="1"/>
        <end position="21"/>
    </location>
</feature>
<gene>
    <name evidence="2" type="ORF">AWRI4620_LOCUS7648</name>
</gene>
<keyword evidence="3" id="KW-1185">Reference proteome</keyword>
<dbReference type="GO" id="GO:0005737">
    <property type="term" value="C:cytoplasm"/>
    <property type="evidence" value="ECO:0007669"/>
    <property type="project" value="TreeGrafter"/>
</dbReference>
<dbReference type="SUPFAM" id="SSF50985">
    <property type="entry name" value="RCC1/BLIP-II"/>
    <property type="match status" value="1"/>
</dbReference>
<accession>A0A9N8KTM1</accession>
<dbReference type="AlphaFoldDB" id="A0A9N8KTM1"/>
<dbReference type="PANTHER" id="PTHR45982:SF3">
    <property type="entry name" value="F-BOX PROTEIN POF9"/>
    <property type="match status" value="1"/>
</dbReference>
<evidence type="ECO:0000256" key="1">
    <source>
        <dbReference type="SAM" id="MobiDB-lite"/>
    </source>
</evidence>
<dbReference type="OrthoDB" id="61110at2759"/>
<dbReference type="PANTHER" id="PTHR45982">
    <property type="entry name" value="REGULATOR OF CHROMOSOME CONDENSATION"/>
    <property type="match status" value="1"/>
</dbReference>
<sequence length="622" mass="68431">MGAPFGRGGIGPAGRRRPVVRTRQHVSWPTEMENAEQLGIIADMQCGGWSTNLLTSKGGLYSVGVMDGIFVGQPAKSKPERLRYPAGLPHPNERYEPASAIKQFSAGRRHILALSDAGYIWSWSHINMPALQVKFLNVDTVVRENAGPSTRGYVKKVVAGWAKSAALVVGTGIVLWEPLARGPRQPEGEEDAVLVLETAICPGTDFQKHPTSFQPSPASLKIGEVQNFICLEHYIIFNTHLGKVYAAKIVWDAQSKALDDVRELPLGPEGETKFATDVQGSFRSFAIFTNDGTVYTGNQDDHLRLLFHPLPGDGTISLNRIPALQQSQVISIAFGDYHFHALHAPGYITSYGTEPQSCGCLGLRGHQDPDGRIRGLRYQGIGGDGRLVPHASLHGRRIWFEKEKEKWITFLASGGRDPDEATERIRMLSELKVQGEVSEWIEQEGNAWEQRYGGSNDTPDDDDLATYFALSVTAAGWHSGALVLVNEDKAKRVSEACLEAAKNEPEDDAVVKAEETAQGDQIDNRGLLNRALDYAGDLVRWFNGSPRTDPAGPNSRDPTNPDAFVNPQNHGAVSEDGRSYVWAQDSFPRLRLANGEEMPGEIDFSEWRYGRPGWEGKVEGYH</sequence>
<protein>
    <recommendedName>
        <fullName evidence="4">RCC1/BLIP-II protein</fullName>
    </recommendedName>
</protein>
<comment type="caution">
    <text evidence="2">The sequence shown here is derived from an EMBL/GenBank/DDBJ whole genome shotgun (WGS) entry which is preliminary data.</text>
</comment>
<evidence type="ECO:0008006" key="4">
    <source>
        <dbReference type="Google" id="ProtNLM"/>
    </source>
</evidence>
<dbReference type="GO" id="GO:0005085">
    <property type="term" value="F:guanyl-nucleotide exchange factor activity"/>
    <property type="evidence" value="ECO:0007669"/>
    <property type="project" value="TreeGrafter"/>
</dbReference>
<proteinExistence type="predicted"/>
<feature type="compositionally biased region" description="Gly residues" evidence="1">
    <location>
        <begin position="1"/>
        <end position="12"/>
    </location>
</feature>